<keyword evidence="3 9" id="KW-0812">Transmembrane</keyword>
<dbReference type="InterPro" id="IPR005018">
    <property type="entry name" value="DOMON_domain"/>
</dbReference>
<comment type="subcellular location">
    <subcellularLocation>
        <location evidence="1">Membrane</location>
    </subcellularLocation>
</comment>
<dbReference type="Pfam" id="PF03188">
    <property type="entry name" value="Cytochrom_B561"/>
    <property type="match status" value="1"/>
</dbReference>
<reference evidence="13 14" key="1">
    <citation type="journal article" date="2023" name="G3 (Bethesda)">
        <title>A chromosome-length genome assembly and annotation of blackberry (Rubus argutus, cv. 'Hillquist').</title>
        <authorList>
            <person name="Bruna T."/>
            <person name="Aryal R."/>
            <person name="Dudchenko O."/>
            <person name="Sargent D.J."/>
            <person name="Mead D."/>
            <person name="Buti M."/>
            <person name="Cavallini A."/>
            <person name="Hytonen T."/>
            <person name="Andres J."/>
            <person name="Pham M."/>
            <person name="Weisz D."/>
            <person name="Mascagni F."/>
            <person name="Usai G."/>
            <person name="Natali L."/>
            <person name="Bassil N."/>
            <person name="Fernandez G.E."/>
            <person name="Lomsadze A."/>
            <person name="Armour M."/>
            <person name="Olukolu B."/>
            <person name="Poorten T."/>
            <person name="Britton C."/>
            <person name="Davik J."/>
            <person name="Ashrafi H."/>
            <person name="Aiden E.L."/>
            <person name="Borodovsky M."/>
            <person name="Worthington M."/>
        </authorList>
    </citation>
    <scope>NUCLEOTIDE SEQUENCE [LARGE SCALE GENOMIC DNA]</scope>
    <source>
        <strain evidence="13">PI 553951</strain>
    </source>
</reference>
<accession>A0AAW1YKA5</accession>
<feature type="binding site" description="axial binding residue" evidence="8">
    <location>
        <position position="238"/>
    </location>
    <ligand>
        <name>heme b</name>
        <dbReference type="ChEBI" id="CHEBI:60344"/>
        <label>1</label>
    </ligand>
    <ligandPart>
        <name>Fe</name>
        <dbReference type="ChEBI" id="CHEBI:18248"/>
    </ligandPart>
</feature>
<protein>
    <recommendedName>
        <fullName evidence="15">Cytochrome b561 and DOMON domain-containing protein</fullName>
    </recommendedName>
</protein>
<dbReference type="PANTHER" id="PTHR23130:SF212">
    <property type="entry name" value="AUXIN-RESPONSIVE FAMILY PROTEIN"/>
    <property type="match status" value="1"/>
</dbReference>
<dbReference type="InterPro" id="IPR017214">
    <property type="entry name" value="UCP037471"/>
</dbReference>
<dbReference type="PROSITE" id="PS50939">
    <property type="entry name" value="CYTOCHROME_B561"/>
    <property type="match status" value="1"/>
</dbReference>
<dbReference type="InterPro" id="IPR006593">
    <property type="entry name" value="Cyt_b561/ferric_Rdtase_TM"/>
</dbReference>
<keyword evidence="8" id="KW-0479">Metal-binding</keyword>
<feature type="chain" id="PRO_5043744013" description="Cytochrome b561 and DOMON domain-containing protein" evidence="10">
    <location>
        <begin position="23"/>
        <end position="349"/>
    </location>
</feature>
<evidence type="ECO:0000256" key="8">
    <source>
        <dbReference type="PIRSR" id="PIRSR037471-1"/>
    </source>
</evidence>
<organism evidence="13 14">
    <name type="scientific">Rubus argutus</name>
    <name type="common">Southern blackberry</name>
    <dbReference type="NCBI Taxonomy" id="59490"/>
    <lineage>
        <taxon>Eukaryota</taxon>
        <taxon>Viridiplantae</taxon>
        <taxon>Streptophyta</taxon>
        <taxon>Embryophyta</taxon>
        <taxon>Tracheophyta</taxon>
        <taxon>Spermatophyta</taxon>
        <taxon>Magnoliopsida</taxon>
        <taxon>eudicotyledons</taxon>
        <taxon>Gunneridae</taxon>
        <taxon>Pentapetalae</taxon>
        <taxon>rosids</taxon>
        <taxon>fabids</taxon>
        <taxon>Rosales</taxon>
        <taxon>Rosaceae</taxon>
        <taxon>Rosoideae</taxon>
        <taxon>Rosoideae incertae sedis</taxon>
        <taxon>Rubus</taxon>
    </lineage>
</organism>
<dbReference type="PANTHER" id="PTHR23130">
    <property type="entry name" value="CYTOCHROME B561 AND DOMON DOMAIN-CONTAINING PROTEIN"/>
    <property type="match status" value="1"/>
</dbReference>
<dbReference type="SMART" id="SM00665">
    <property type="entry name" value="B561"/>
    <property type="match status" value="1"/>
</dbReference>
<keyword evidence="6 9" id="KW-1133">Transmembrane helix</keyword>
<evidence type="ECO:0000313" key="13">
    <source>
        <dbReference type="EMBL" id="KAK9949051.1"/>
    </source>
</evidence>
<feature type="binding site" description="axial binding residue" evidence="8">
    <location>
        <position position="205"/>
    </location>
    <ligand>
        <name>heme b</name>
        <dbReference type="ChEBI" id="CHEBI:60344"/>
        <label>1</label>
    </ligand>
    <ligandPart>
        <name>Fe</name>
        <dbReference type="ChEBI" id="CHEBI:18248"/>
    </ligandPart>
</feature>
<dbReference type="PROSITE" id="PS50836">
    <property type="entry name" value="DOMON"/>
    <property type="match status" value="1"/>
</dbReference>
<evidence type="ECO:0000256" key="3">
    <source>
        <dbReference type="ARBA" id="ARBA00022692"/>
    </source>
</evidence>
<evidence type="ECO:0000256" key="9">
    <source>
        <dbReference type="SAM" id="Phobius"/>
    </source>
</evidence>
<evidence type="ECO:0000256" key="6">
    <source>
        <dbReference type="ARBA" id="ARBA00022989"/>
    </source>
</evidence>
<feature type="binding site" description="axial binding residue" evidence="8">
    <location>
        <position position="275"/>
    </location>
    <ligand>
        <name>heme b</name>
        <dbReference type="ChEBI" id="CHEBI:60344"/>
        <label>1</label>
    </ligand>
    <ligandPart>
        <name>Fe</name>
        <dbReference type="ChEBI" id="CHEBI:18248"/>
    </ligandPart>
</feature>
<dbReference type="EMBL" id="JBEDUW010000001">
    <property type="protein sequence ID" value="KAK9949051.1"/>
    <property type="molecule type" value="Genomic_DNA"/>
</dbReference>
<feature type="binding site" description="axial binding residue" evidence="8">
    <location>
        <position position="177"/>
    </location>
    <ligand>
        <name>heme b</name>
        <dbReference type="ChEBI" id="CHEBI:60344"/>
        <label>1</label>
    </ligand>
    <ligandPart>
        <name>Fe</name>
        <dbReference type="ChEBI" id="CHEBI:18248"/>
    </ligandPart>
</feature>
<evidence type="ECO:0000313" key="14">
    <source>
        <dbReference type="Proteomes" id="UP001457282"/>
    </source>
</evidence>
<dbReference type="CDD" id="cd09629">
    <property type="entry name" value="DOMON_CIL1_like"/>
    <property type="match status" value="1"/>
</dbReference>
<feature type="domain" description="DOMON" evidence="11">
    <location>
        <begin position="46"/>
        <end position="167"/>
    </location>
</feature>
<dbReference type="PIRSF" id="PIRSF037471">
    <property type="entry name" value="UCP037471"/>
    <property type="match status" value="1"/>
</dbReference>
<keyword evidence="7 9" id="KW-0472">Membrane</keyword>
<gene>
    <name evidence="13" type="ORF">M0R45_004597</name>
</gene>
<proteinExistence type="predicted"/>
<feature type="domain" description="Cytochrome b561" evidence="12">
    <location>
        <begin position="126"/>
        <end position="330"/>
    </location>
</feature>
<evidence type="ECO:0000259" key="12">
    <source>
        <dbReference type="PROSITE" id="PS50939"/>
    </source>
</evidence>
<name>A0AAW1YKA5_RUBAR</name>
<dbReference type="GO" id="GO:0016020">
    <property type="term" value="C:membrane"/>
    <property type="evidence" value="ECO:0007669"/>
    <property type="project" value="UniProtKB-SubCell"/>
</dbReference>
<evidence type="ECO:0000259" key="11">
    <source>
        <dbReference type="PROSITE" id="PS50836"/>
    </source>
</evidence>
<dbReference type="InterPro" id="IPR045265">
    <property type="entry name" value="AIR12_DOMON"/>
</dbReference>
<dbReference type="GO" id="GO:0046872">
    <property type="term" value="F:metal ion binding"/>
    <property type="evidence" value="ECO:0007669"/>
    <property type="project" value="UniProtKB-KW"/>
</dbReference>
<dbReference type="CDD" id="cd08760">
    <property type="entry name" value="Cyt_b561_FRRS1_like"/>
    <property type="match status" value="1"/>
</dbReference>
<keyword evidence="2" id="KW-0813">Transport</keyword>
<feature type="signal peptide" evidence="10">
    <location>
        <begin position="1"/>
        <end position="22"/>
    </location>
</feature>
<evidence type="ECO:0000256" key="7">
    <source>
        <dbReference type="ARBA" id="ARBA00023136"/>
    </source>
</evidence>
<dbReference type="Pfam" id="PF04526">
    <property type="entry name" value="DUF568"/>
    <property type="match status" value="1"/>
</dbReference>
<evidence type="ECO:0000256" key="5">
    <source>
        <dbReference type="ARBA" id="ARBA00022982"/>
    </source>
</evidence>
<comment type="caution">
    <text evidence="13">The sequence shown here is derived from an EMBL/GenBank/DDBJ whole genome shotgun (WGS) entry which is preliminary data.</text>
</comment>
<evidence type="ECO:0000256" key="10">
    <source>
        <dbReference type="SAM" id="SignalP"/>
    </source>
</evidence>
<keyword evidence="14" id="KW-1185">Reference proteome</keyword>
<keyword evidence="5" id="KW-0249">Electron transport</keyword>
<evidence type="ECO:0000256" key="1">
    <source>
        <dbReference type="ARBA" id="ARBA00004370"/>
    </source>
</evidence>
<keyword evidence="8" id="KW-0408">Iron</keyword>
<dbReference type="Proteomes" id="UP001457282">
    <property type="component" value="Unassembled WGS sequence"/>
</dbReference>
<evidence type="ECO:0000256" key="2">
    <source>
        <dbReference type="ARBA" id="ARBA00022448"/>
    </source>
</evidence>
<feature type="transmembrane region" description="Helical" evidence="9">
    <location>
        <begin position="210"/>
        <end position="228"/>
    </location>
</feature>
<evidence type="ECO:0000256" key="4">
    <source>
        <dbReference type="ARBA" id="ARBA00022729"/>
    </source>
</evidence>
<feature type="transmembrane region" description="Helical" evidence="9">
    <location>
        <begin position="269"/>
        <end position="291"/>
    </location>
</feature>
<evidence type="ECO:0008006" key="15">
    <source>
        <dbReference type="Google" id="ProtNLM"/>
    </source>
</evidence>
<feature type="transmembrane region" description="Helical" evidence="9">
    <location>
        <begin position="240"/>
        <end position="257"/>
    </location>
</feature>
<dbReference type="Gene3D" id="1.20.120.1770">
    <property type="match status" value="1"/>
</dbReference>
<sequence length="349" mass="39348">MAKVHSLFFLSLLLTFSFSTLAEQPCSTQQFPNHKTFAACSDLHVLNASIYWNYFPSNGTVDIAFRESLVSESRWVAWAINPSSKGMVGSQAFIAFSRTDGSMAVYSSPIKSYATHLEQGNLTFPVYNLSAIYKNREITIFVTLGLSNNVTTGHRGSNRFTSFFGVHHENSPWNYKHYRLGYTYAFGAIVARNLKGLGPAWFYIHVSCQILGYFGGIAGFVTGLLLGTKSSGIQYQGHRCIGITLIILATVQVLVGFCLRPKPDHKYRLYWNLFHYFFGYTTIVLGIVNIFKGFDILEPPKSWRYAYIGILTALVFLGAVWAIFTHWKNKKTSEASYKCRQEQTADEIV</sequence>
<keyword evidence="4 10" id="KW-0732">Signal</keyword>
<dbReference type="AlphaFoldDB" id="A0AAW1YKA5"/>
<feature type="transmembrane region" description="Helical" evidence="9">
    <location>
        <begin position="303"/>
        <end position="324"/>
    </location>
</feature>